<dbReference type="AlphaFoldDB" id="A0AAD9LWP4"/>
<evidence type="ECO:0000313" key="2">
    <source>
        <dbReference type="Proteomes" id="UP001232148"/>
    </source>
</evidence>
<comment type="caution">
    <text evidence="1">The sequence shown here is derived from an EMBL/GenBank/DDBJ whole genome shotgun (WGS) entry which is preliminary data.</text>
</comment>
<gene>
    <name evidence="1" type="ORF">LX32DRAFT_277880</name>
</gene>
<protein>
    <submittedName>
        <fullName evidence="1">Uncharacterized protein</fullName>
    </submittedName>
</protein>
<dbReference type="EMBL" id="MU843141">
    <property type="protein sequence ID" value="KAK2021058.1"/>
    <property type="molecule type" value="Genomic_DNA"/>
</dbReference>
<organism evidence="1 2">
    <name type="scientific">Colletotrichum zoysiae</name>
    <dbReference type="NCBI Taxonomy" id="1216348"/>
    <lineage>
        <taxon>Eukaryota</taxon>
        <taxon>Fungi</taxon>
        <taxon>Dikarya</taxon>
        <taxon>Ascomycota</taxon>
        <taxon>Pezizomycotina</taxon>
        <taxon>Sordariomycetes</taxon>
        <taxon>Hypocreomycetidae</taxon>
        <taxon>Glomerellales</taxon>
        <taxon>Glomerellaceae</taxon>
        <taxon>Colletotrichum</taxon>
        <taxon>Colletotrichum graminicola species complex</taxon>
    </lineage>
</organism>
<evidence type="ECO:0000313" key="1">
    <source>
        <dbReference type="EMBL" id="KAK2021058.1"/>
    </source>
</evidence>
<proteinExistence type="predicted"/>
<dbReference type="Proteomes" id="UP001232148">
    <property type="component" value="Unassembled WGS sequence"/>
</dbReference>
<name>A0AAD9LWP4_9PEZI</name>
<accession>A0AAD9LWP4</accession>
<sequence>MYKCTRPPKPPHLHYSTATKTCPERWRGHPVSLSLSLSLLLAQWRSRPLGPASCLRAFGVHSPVPCTLLELVRILCARPARLWPLVACPGPPSLGGQWAVVEQLCPLFLFFFFFSALERCFSAQPLLGCGPSWLFTLLYSYYIRAPGSRYTYHSWGEDAYAVCTGRRIIIRYSSPECLTPSPSELERARGLVVGVFLGAYPYLRCIDGAPRNDRLLFRPDQEPPWIRPQPLVLCSVLRLSSQSQYRAPCPGFRWWCSS</sequence>
<reference evidence="1" key="1">
    <citation type="submission" date="2021-06" db="EMBL/GenBank/DDBJ databases">
        <title>Comparative genomics, transcriptomics and evolutionary studies reveal genomic signatures of adaptation to plant cell wall in hemibiotrophic fungi.</title>
        <authorList>
            <consortium name="DOE Joint Genome Institute"/>
            <person name="Baroncelli R."/>
            <person name="Diaz J.F."/>
            <person name="Benocci T."/>
            <person name="Peng M."/>
            <person name="Battaglia E."/>
            <person name="Haridas S."/>
            <person name="Andreopoulos W."/>
            <person name="Labutti K."/>
            <person name="Pangilinan J."/>
            <person name="Floch G.L."/>
            <person name="Makela M.R."/>
            <person name="Henrissat B."/>
            <person name="Grigoriev I.V."/>
            <person name="Crouch J.A."/>
            <person name="De Vries R.P."/>
            <person name="Sukno S.A."/>
            <person name="Thon M.R."/>
        </authorList>
    </citation>
    <scope>NUCLEOTIDE SEQUENCE</scope>
    <source>
        <strain evidence="1">MAFF235873</strain>
    </source>
</reference>
<keyword evidence="2" id="KW-1185">Reference proteome</keyword>